<accession>A0A1G9XRX7</accession>
<dbReference type="NCBIfam" id="TIGR00086">
    <property type="entry name" value="smpB"/>
    <property type="match status" value="1"/>
</dbReference>
<dbReference type="CDD" id="cd09294">
    <property type="entry name" value="SmpB"/>
    <property type="match status" value="1"/>
</dbReference>
<dbReference type="NCBIfam" id="NF003843">
    <property type="entry name" value="PRK05422.1"/>
    <property type="match status" value="1"/>
</dbReference>
<comment type="function">
    <text evidence="3">Required for rescue of stalled ribosomes mediated by trans-translation. Binds to transfer-messenger RNA (tmRNA), required for stable association of tmRNA with ribosomes. tmRNA and SmpB together mimic tRNA shape, replacing the anticodon stem-loop with SmpB. tmRNA is encoded by the ssrA gene; the 2 termini fold to resemble tRNA(Ala) and it encodes a 'tag peptide', a short internal open reading frame. During trans-translation Ala-aminoacylated tmRNA acts like a tRNA, entering the A-site of stalled ribosomes, displacing the stalled mRNA. The ribosome then switches to translate the ORF on the tmRNA; the nascent peptide is terminated with the 'tag peptide' encoded by the tmRNA and targeted for degradation. The ribosome is freed to recommence translation, which seems to be the essential function of trans-translation.</text>
</comment>
<dbReference type="SUPFAM" id="SSF74982">
    <property type="entry name" value="Small protein B (SmpB)"/>
    <property type="match status" value="1"/>
</dbReference>
<dbReference type="Pfam" id="PF01668">
    <property type="entry name" value="SmpB"/>
    <property type="match status" value="1"/>
</dbReference>
<dbReference type="GO" id="GO:0005829">
    <property type="term" value="C:cytosol"/>
    <property type="evidence" value="ECO:0007669"/>
    <property type="project" value="TreeGrafter"/>
</dbReference>
<sequence>MPRGEGKLVAQNKKARHDYHIEETFEAGIVLQGTEIKAIRAGRINLKDSFARVQNGELFLHNMHVSPYEQGNRYNHDPLRTRKLLLHKKEITKLLGQTKEQGYSIVPLKLYLKNGFAKVLIGLAKGKKNYDKRQDLKKKDAKREIERAFRDRQKA</sequence>
<dbReference type="GO" id="GO:0070930">
    <property type="term" value="P:trans-translation-dependent protein tagging"/>
    <property type="evidence" value="ECO:0007669"/>
    <property type="project" value="TreeGrafter"/>
</dbReference>
<dbReference type="GO" id="GO:0070929">
    <property type="term" value="P:trans-translation"/>
    <property type="evidence" value="ECO:0007669"/>
    <property type="project" value="UniProtKB-UniRule"/>
</dbReference>
<dbReference type="InterPro" id="IPR000037">
    <property type="entry name" value="SsrA-bd_prot"/>
</dbReference>
<gene>
    <name evidence="3" type="primary">smpB</name>
    <name evidence="5" type="ORF">SAMN04488137_2974</name>
</gene>
<reference evidence="6" key="1">
    <citation type="submission" date="2016-10" db="EMBL/GenBank/DDBJ databases">
        <authorList>
            <person name="Varghese N."/>
            <person name="Submissions S."/>
        </authorList>
    </citation>
    <scope>NUCLEOTIDE SEQUENCE [LARGE SCALE GENOMIC DNA]</scope>
    <source>
        <strain evidence="6">CGMCC 1.6854</strain>
    </source>
</reference>
<dbReference type="AlphaFoldDB" id="A0A1G9XRX7"/>
<keyword evidence="6" id="KW-1185">Reference proteome</keyword>
<dbReference type="PROSITE" id="PS01317">
    <property type="entry name" value="SSRP"/>
    <property type="match status" value="1"/>
</dbReference>
<keyword evidence="2 3" id="KW-0694">RNA-binding</keyword>
<dbReference type="Gene3D" id="2.40.280.10">
    <property type="match status" value="1"/>
</dbReference>
<comment type="similarity">
    <text evidence="3">Belongs to the SmpB family.</text>
</comment>
<evidence type="ECO:0000256" key="2">
    <source>
        <dbReference type="ARBA" id="ARBA00022884"/>
    </source>
</evidence>
<comment type="subcellular location">
    <subcellularLocation>
        <location evidence="3">Cytoplasm</location>
    </subcellularLocation>
    <text evidence="3">The tmRNA-SmpB complex associates with stalled 70S ribosomes.</text>
</comment>
<evidence type="ECO:0000313" key="6">
    <source>
        <dbReference type="Proteomes" id="UP000199544"/>
    </source>
</evidence>
<dbReference type="EMBL" id="FNHW01000001">
    <property type="protein sequence ID" value="SDM99557.1"/>
    <property type="molecule type" value="Genomic_DNA"/>
</dbReference>
<dbReference type="HAMAP" id="MF_00023">
    <property type="entry name" value="SmpB"/>
    <property type="match status" value="1"/>
</dbReference>
<proteinExistence type="inferred from homology"/>
<dbReference type="OrthoDB" id="9805462at2"/>
<protein>
    <recommendedName>
        <fullName evidence="3">SsrA-binding protein</fullName>
    </recommendedName>
    <alternativeName>
        <fullName evidence="3">Small protein B</fullName>
    </alternativeName>
</protein>
<feature type="region of interest" description="Disordered" evidence="4">
    <location>
        <begin position="132"/>
        <end position="155"/>
    </location>
</feature>
<dbReference type="Proteomes" id="UP000199544">
    <property type="component" value="Unassembled WGS sequence"/>
</dbReference>
<keyword evidence="1 3" id="KW-0963">Cytoplasm</keyword>
<name>A0A1G9XRX7_9BACL</name>
<dbReference type="InterPro" id="IPR023620">
    <property type="entry name" value="SmpB"/>
</dbReference>
<dbReference type="InterPro" id="IPR020081">
    <property type="entry name" value="SsrA-bd_prot_CS"/>
</dbReference>
<organism evidence="5 6">
    <name type="scientific">Fictibacillus solisalsi</name>
    <dbReference type="NCBI Taxonomy" id="459525"/>
    <lineage>
        <taxon>Bacteria</taxon>
        <taxon>Bacillati</taxon>
        <taxon>Bacillota</taxon>
        <taxon>Bacilli</taxon>
        <taxon>Bacillales</taxon>
        <taxon>Fictibacillaceae</taxon>
        <taxon>Fictibacillus</taxon>
    </lineage>
</organism>
<evidence type="ECO:0000313" key="5">
    <source>
        <dbReference type="EMBL" id="SDM99557.1"/>
    </source>
</evidence>
<dbReference type="PANTHER" id="PTHR30308:SF2">
    <property type="entry name" value="SSRA-BINDING PROTEIN"/>
    <property type="match status" value="1"/>
</dbReference>
<evidence type="ECO:0000256" key="1">
    <source>
        <dbReference type="ARBA" id="ARBA00022490"/>
    </source>
</evidence>
<dbReference type="RefSeq" id="WP_090235611.1">
    <property type="nucleotide sequence ID" value="NZ_FNHW01000001.1"/>
</dbReference>
<dbReference type="STRING" id="459525.SAMN04488137_2974"/>
<evidence type="ECO:0000256" key="3">
    <source>
        <dbReference type="HAMAP-Rule" id="MF_00023"/>
    </source>
</evidence>
<evidence type="ECO:0000256" key="4">
    <source>
        <dbReference type="SAM" id="MobiDB-lite"/>
    </source>
</evidence>
<dbReference type="PANTHER" id="PTHR30308">
    <property type="entry name" value="TMRNA-BINDING COMPONENT OF TRANS-TRANSLATION TAGGING COMPLEX"/>
    <property type="match status" value="1"/>
</dbReference>
<dbReference type="GO" id="GO:0003723">
    <property type="term" value="F:RNA binding"/>
    <property type="evidence" value="ECO:0007669"/>
    <property type="project" value="UniProtKB-UniRule"/>
</dbReference>